<keyword evidence="2" id="KW-1003">Cell membrane</keyword>
<feature type="transmembrane region" description="Helical" evidence="10">
    <location>
        <begin position="275"/>
        <end position="293"/>
    </location>
</feature>
<comment type="subcellular location">
    <subcellularLocation>
        <location evidence="1 10">Cell membrane</location>
        <topology evidence="1 10">Multi-pass membrane protein</topology>
    </subcellularLocation>
</comment>
<reference evidence="11" key="2">
    <citation type="submission" date="2018-01" db="EMBL/GenBank/DDBJ databases">
        <authorList>
            <person name="Gaut B.S."/>
            <person name="Morton B.R."/>
            <person name="Clegg M.T."/>
            <person name="Duvall M.R."/>
        </authorList>
    </citation>
    <scope>NUCLEOTIDE SEQUENCE</scope>
    <source>
        <strain evidence="11">CchlOR97</strain>
    </source>
</reference>
<dbReference type="AlphaFoldDB" id="A0A346D445"/>
<keyword evidence="3 10" id="KW-0716">Sensory transduction</keyword>
<dbReference type="Pfam" id="PF02949">
    <property type="entry name" value="7tm_6"/>
    <property type="match status" value="1"/>
</dbReference>
<dbReference type="GO" id="GO:0005886">
    <property type="term" value="C:plasma membrane"/>
    <property type="evidence" value="ECO:0007669"/>
    <property type="project" value="UniProtKB-SubCell"/>
</dbReference>
<evidence type="ECO:0000256" key="7">
    <source>
        <dbReference type="ARBA" id="ARBA00023136"/>
    </source>
</evidence>
<keyword evidence="6 10" id="KW-1133">Transmembrane helix</keyword>
<dbReference type="PANTHER" id="PTHR21137">
    <property type="entry name" value="ODORANT RECEPTOR"/>
    <property type="match status" value="1"/>
</dbReference>
<evidence type="ECO:0000256" key="8">
    <source>
        <dbReference type="ARBA" id="ARBA00023170"/>
    </source>
</evidence>
<dbReference type="InterPro" id="IPR004117">
    <property type="entry name" value="7tm6_olfct_rcpt"/>
</dbReference>
<evidence type="ECO:0000256" key="5">
    <source>
        <dbReference type="ARBA" id="ARBA00022725"/>
    </source>
</evidence>
<evidence type="ECO:0000256" key="2">
    <source>
        <dbReference type="ARBA" id="ARBA00022475"/>
    </source>
</evidence>
<evidence type="ECO:0000256" key="3">
    <source>
        <dbReference type="ARBA" id="ARBA00022606"/>
    </source>
</evidence>
<evidence type="ECO:0000313" key="11">
    <source>
        <dbReference type="EMBL" id="AXM05215.1"/>
    </source>
</evidence>
<comment type="caution">
    <text evidence="10">Lacks conserved residue(s) required for the propagation of feature annotation.</text>
</comment>
<feature type="transmembrane region" description="Helical" evidence="10">
    <location>
        <begin position="124"/>
        <end position="146"/>
    </location>
</feature>
<evidence type="ECO:0000256" key="1">
    <source>
        <dbReference type="ARBA" id="ARBA00004651"/>
    </source>
</evidence>
<dbReference type="EMBL" id="MG859387">
    <property type="protein sequence ID" value="AXM05215.1"/>
    <property type="molecule type" value="mRNA"/>
</dbReference>
<evidence type="ECO:0000256" key="6">
    <source>
        <dbReference type="ARBA" id="ARBA00022989"/>
    </source>
</evidence>
<feature type="transmembrane region" description="Helical" evidence="10">
    <location>
        <begin position="63"/>
        <end position="85"/>
    </location>
</feature>
<proteinExistence type="evidence at transcript level"/>
<evidence type="ECO:0000256" key="4">
    <source>
        <dbReference type="ARBA" id="ARBA00022692"/>
    </source>
</evidence>
<dbReference type="GO" id="GO:0007165">
    <property type="term" value="P:signal transduction"/>
    <property type="evidence" value="ECO:0007669"/>
    <property type="project" value="UniProtKB-KW"/>
</dbReference>
<protein>
    <recommendedName>
        <fullName evidence="10">Odorant receptor</fullName>
    </recommendedName>
</protein>
<sequence length="373" mass="42294">MIFEKAVNFTKLSVGLACSWPLRPDSTKKEKIKFELLWCLSLASALGLFVPLLYSIYEYQSDSLILTKSVCFLGAVSGFIIKVIVCRIHRKRIQALITEMEEFVKNTKPHERILLERYVRKCSFLHVSITIINYMTTLVVIFGPFLMLDDQRFPTPAVYPFPIDHGPIMYLVYIHQSFVGFQCSVGATIDCQAAFFMWYVGARFEMLTQEFQDIQDSWGLHESIRNHQKLLQLAENVKHTMSYIALTTTTMSGIGTVFSCLQLVGNQPMIVKMQFGPVALISIACLFVCAWPADNLIHVCGFVGSAAYNVPWTEMTPNAMKNVLMIIRRSQRPVVSSVGGFLPALSLRYYASFLSTAFSYFTTLRITVNIDNQ</sequence>
<keyword evidence="5 10" id="KW-0552">Olfaction</keyword>
<accession>A0A346D445</accession>
<keyword evidence="9 10" id="KW-0807">Transducer</keyword>
<feature type="transmembrane region" description="Helical" evidence="10">
    <location>
        <begin position="36"/>
        <end position="57"/>
    </location>
</feature>
<keyword evidence="8 10" id="KW-0675">Receptor</keyword>
<reference evidence="11" key="1">
    <citation type="journal article" date="2018" name="Insect Mol. Biol.">
        <title>An odorant receptor mediates the attractiveness of cis-jasmone to Campoletis chlorideae, the endoparasitoid of Helicoverpa armigera.</title>
        <authorList>
            <person name="Sun Y.L."/>
            <person name="Dong J.F."/>
            <person name="Ning C."/>
            <person name="Ding P.P."/>
            <person name="Huang L.Q."/>
            <person name="Sun J.G."/>
            <person name="Wang C.Z."/>
        </authorList>
    </citation>
    <scope>NUCLEOTIDE SEQUENCE</scope>
    <source>
        <strain evidence="11">CchlOR97</strain>
    </source>
</reference>
<name>A0A346D445_9HYME</name>
<keyword evidence="7 10" id="KW-0472">Membrane</keyword>
<dbReference type="GO" id="GO:0004984">
    <property type="term" value="F:olfactory receptor activity"/>
    <property type="evidence" value="ECO:0007669"/>
    <property type="project" value="InterPro"/>
</dbReference>
<keyword evidence="4 10" id="KW-0812">Transmembrane</keyword>
<evidence type="ECO:0000256" key="10">
    <source>
        <dbReference type="RuleBase" id="RU351113"/>
    </source>
</evidence>
<comment type="similarity">
    <text evidence="10">Belongs to the insect chemoreceptor superfamily. Heteromeric odorant receptor channel (TC 1.A.69) family.</text>
</comment>
<evidence type="ECO:0000256" key="9">
    <source>
        <dbReference type="ARBA" id="ARBA00023224"/>
    </source>
</evidence>
<dbReference type="GO" id="GO:0005549">
    <property type="term" value="F:odorant binding"/>
    <property type="evidence" value="ECO:0007669"/>
    <property type="project" value="InterPro"/>
</dbReference>
<dbReference type="PANTHER" id="PTHR21137:SF35">
    <property type="entry name" value="ODORANT RECEPTOR 19A-RELATED"/>
    <property type="match status" value="1"/>
</dbReference>
<organism evidence="11">
    <name type="scientific">Campoletis chlorideae</name>
    <dbReference type="NCBI Taxonomy" id="219166"/>
    <lineage>
        <taxon>Eukaryota</taxon>
        <taxon>Metazoa</taxon>
        <taxon>Ecdysozoa</taxon>
        <taxon>Arthropoda</taxon>
        <taxon>Hexapoda</taxon>
        <taxon>Insecta</taxon>
        <taxon>Pterygota</taxon>
        <taxon>Neoptera</taxon>
        <taxon>Endopterygota</taxon>
        <taxon>Hymenoptera</taxon>
        <taxon>Apocrita</taxon>
        <taxon>Ichneumonoidea</taxon>
        <taxon>Ichneumonidae</taxon>
        <taxon>Campopleginae</taxon>
        <taxon>Dusona group</taxon>
        <taxon>Campoletis</taxon>
    </lineage>
</organism>
<feature type="transmembrane region" description="Helical" evidence="10">
    <location>
        <begin position="243"/>
        <end position="263"/>
    </location>
</feature>